<organism evidence="2 3">
    <name type="scientific">candidate division WWE3 bacterium RIFCSPLOWO2_01_FULL_41_18</name>
    <dbReference type="NCBI Taxonomy" id="1802625"/>
    <lineage>
        <taxon>Bacteria</taxon>
        <taxon>Katanobacteria</taxon>
    </lineage>
</organism>
<protein>
    <recommendedName>
        <fullName evidence="4">Class F sortase</fullName>
    </recommendedName>
</protein>
<dbReference type="InterPro" id="IPR023365">
    <property type="entry name" value="Sortase_dom-sf"/>
</dbReference>
<dbReference type="GO" id="GO:0016787">
    <property type="term" value="F:hydrolase activity"/>
    <property type="evidence" value="ECO:0007669"/>
    <property type="project" value="UniProtKB-KW"/>
</dbReference>
<evidence type="ECO:0000313" key="3">
    <source>
        <dbReference type="Proteomes" id="UP000176504"/>
    </source>
</evidence>
<evidence type="ECO:0000313" key="2">
    <source>
        <dbReference type="EMBL" id="OGC55698.1"/>
    </source>
</evidence>
<dbReference type="AlphaFoldDB" id="A0A1F4VFJ2"/>
<dbReference type="Proteomes" id="UP000176504">
    <property type="component" value="Unassembled WGS sequence"/>
</dbReference>
<comment type="caution">
    <text evidence="2">The sequence shown here is derived from an EMBL/GenBank/DDBJ whole genome shotgun (WGS) entry which is preliminary data.</text>
</comment>
<accession>A0A1F4VFJ2</accession>
<reference evidence="2 3" key="1">
    <citation type="journal article" date="2016" name="Nat. Commun.">
        <title>Thousands of microbial genomes shed light on interconnected biogeochemical processes in an aquifer system.</title>
        <authorList>
            <person name="Anantharaman K."/>
            <person name="Brown C.T."/>
            <person name="Hug L.A."/>
            <person name="Sharon I."/>
            <person name="Castelle C.J."/>
            <person name="Probst A.J."/>
            <person name="Thomas B.C."/>
            <person name="Singh A."/>
            <person name="Wilkins M.J."/>
            <person name="Karaoz U."/>
            <person name="Brodie E.L."/>
            <person name="Williams K.H."/>
            <person name="Hubbard S.S."/>
            <person name="Banfield J.F."/>
        </authorList>
    </citation>
    <scope>NUCLEOTIDE SEQUENCE [LARGE SCALE GENOMIC DNA]</scope>
</reference>
<dbReference type="CDD" id="cd05829">
    <property type="entry name" value="Sortase_F"/>
    <property type="match status" value="1"/>
</dbReference>
<name>A0A1F4VFJ2_UNCKA</name>
<sequence>MKIENERWFNLLAIAALGTALFALEKFSHPNIKAEENFTNEINASLFKSLLKPLVFKPVSISISKIGLKDVNIVEIGVEEDGRLETPSNYNEVGWYENGPKAGEEGNAILAGHFDRPGGAPAIFYNLVSLSEGDEVEVKDEVGKVRKFKVYEVSYVPVNDPESVTKAYEDSKEPIITLITCGGVWDYKSQDYSKRLLVKARRV</sequence>
<dbReference type="Gene3D" id="2.40.260.10">
    <property type="entry name" value="Sortase"/>
    <property type="match status" value="1"/>
</dbReference>
<dbReference type="InterPro" id="IPR005754">
    <property type="entry name" value="Sortase"/>
</dbReference>
<evidence type="ECO:0000256" key="1">
    <source>
        <dbReference type="ARBA" id="ARBA00022801"/>
    </source>
</evidence>
<evidence type="ECO:0008006" key="4">
    <source>
        <dbReference type="Google" id="ProtNLM"/>
    </source>
</evidence>
<dbReference type="InterPro" id="IPR042001">
    <property type="entry name" value="Sortase_F"/>
</dbReference>
<dbReference type="Pfam" id="PF04203">
    <property type="entry name" value="Sortase"/>
    <property type="match status" value="1"/>
</dbReference>
<dbReference type="SUPFAM" id="SSF63817">
    <property type="entry name" value="Sortase"/>
    <property type="match status" value="1"/>
</dbReference>
<gene>
    <name evidence="2" type="ORF">A3A78_01505</name>
</gene>
<proteinExistence type="predicted"/>
<keyword evidence="1" id="KW-0378">Hydrolase</keyword>
<dbReference type="EMBL" id="MEVI01000001">
    <property type="protein sequence ID" value="OGC55698.1"/>
    <property type="molecule type" value="Genomic_DNA"/>
</dbReference>